<evidence type="ECO:0000313" key="3">
    <source>
        <dbReference type="Proteomes" id="UP000198711"/>
    </source>
</evidence>
<protein>
    <submittedName>
        <fullName evidence="2">Copper chaperone CopZ</fullName>
    </submittedName>
</protein>
<dbReference type="Gene3D" id="3.30.70.100">
    <property type="match status" value="1"/>
</dbReference>
<gene>
    <name evidence="2" type="ORF">SAMN05444410_11046</name>
</gene>
<dbReference type="RefSeq" id="WP_092724261.1">
    <property type="nucleotide sequence ID" value="NZ_FNNO01000010.1"/>
</dbReference>
<dbReference type="PROSITE" id="PS50846">
    <property type="entry name" value="HMA_2"/>
    <property type="match status" value="1"/>
</dbReference>
<dbReference type="EMBL" id="FNNO01000010">
    <property type="protein sequence ID" value="SDX17621.1"/>
    <property type="molecule type" value="Genomic_DNA"/>
</dbReference>
<keyword evidence="3" id="KW-1185">Reference proteome</keyword>
<accession>A0A8X8IG75</accession>
<name>A0A8X8IG75_9BACT</name>
<sequence>MEIVQFKTNIKCSGCVSKATPFLNSTAGANNWSVDVQSNDKVLTVVKEGIVSSDAIIQSLAEAGFQAHLIGQE</sequence>
<reference evidence="2 3" key="1">
    <citation type="submission" date="2016-10" db="EMBL/GenBank/DDBJ databases">
        <authorList>
            <person name="Varghese N."/>
            <person name="Submissions S."/>
        </authorList>
    </citation>
    <scope>NUCLEOTIDE SEQUENCE [LARGE SCALE GENOMIC DNA]</scope>
    <source>
        <strain evidence="2 3">DSM 25353</strain>
    </source>
</reference>
<dbReference type="SUPFAM" id="SSF55008">
    <property type="entry name" value="HMA, heavy metal-associated domain"/>
    <property type="match status" value="1"/>
</dbReference>
<dbReference type="GO" id="GO:0046872">
    <property type="term" value="F:metal ion binding"/>
    <property type="evidence" value="ECO:0007669"/>
    <property type="project" value="InterPro"/>
</dbReference>
<organism evidence="2 3">
    <name type="scientific">Hydrobacter penzbergensis</name>
    <dbReference type="NCBI Taxonomy" id="1235997"/>
    <lineage>
        <taxon>Bacteria</taxon>
        <taxon>Pseudomonadati</taxon>
        <taxon>Bacteroidota</taxon>
        <taxon>Chitinophagia</taxon>
        <taxon>Chitinophagales</taxon>
        <taxon>Chitinophagaceae</taxon>
        <taxon>Hydrobacter</taxon>
    </lineage>
</organism>
<dbReference type="InterPro" id="IPR006121">
    <property type="entry name" value="HMA_dom"/>
</dbReference>
<evidence type="ECO:0000313" key="2">
    <source>
        <dbReference type="EMBL" id="SDX17621.1"/>
    </source>
</evidence>
<dbReference type="AlphaFoldDB" id="A0A8X8IG75"/>
<proteinExistence type="predicted"/>
<dbReference type="CDD" id="cd00371">
    <property type="entry name" value="HMA"/>
    <property type="match status" value="1"/>
</dbReference>
<dbReference type="InterPro" id="IPR036163">
    <property type="entry name" value="HMA_dom_sf"/>
</dbReference>
<feature type="domain" description="HMA" evidence="1">
    <location>
        <begin position="1"/>
        <end position="68"/>
    </location>
</feature>
<dbReference type="Proteomes" id="UP000198711">
    <property type="component" value="Unassembled WGS sequence"/>
</dbReference>
<evidence type="ECO:0000259" key="1">
    <source>
        <dbReference type="PROSITE" id="PS50846"/>
    </source>
</evidence>
<comment type="caution">
    <text evidence="2">The sequence shown here is derived from an EMBL/GenBank/DDBJ whole genome shotgun (WGS) entry which is preliminary data.</text>
</comment>